<proteinExistence type="predicted"/>
<evidence type="ECO:0000313" key="2">
    <source>
        <dbReference type="Proteomes" id="UP000319728"/>
    </source>
</evidence>
<dbReference type="InterPro" id="IPR049777">
    <property type="entry name" value="SCO2524-like"/>
</dbReference>
<keyword evidence="2" id="KW-1185">Reference proteome</keyword>
<dbReference type="EMBL" id="VLLP01000001">
    <property type="protein sequence ID" value="TWJ28805.1"/>
    <property type="molecule type" value="Genomic_DNA"/>
</dbReference>
<gene>
    <name evidence="1" type="ORF">JD81_02311</name>
</gene>
<reference evidence="1 2" key="1">
    <citation type="submission" date="2019-07" db="EMBL/GenBank/DDBJ databases">
        <title>R&amp;d 2014.</title>
        <authorList>
            <person name="Klenk H.-P."/>
        </authorList>
    </citation>
    <scope>NUCLEOTIDE SEQUENCE [LARGE SCALE GENOMIC DNA]</scope>
    <source>
        <strain evidence="1 2">DSM 43912</strain>
    </source>
</reference>
<organism evidence="1 2">
    <name type="scientific">Micromonospora sagamiensis</name>
    <dbReference type="NCBI Taxonomy" id="47875"/>
    <lineage>
        <taxon>Bacteria</taxon>
        <taxon>Bacillati</taxon>
        <taxon>Actinomycetota</taxon>
        <taxon>Actinomycetes</taxon>
        <taxon>Micromonosporales</taxon>
        <taxon>Micromonosporaceae</taxon>
        <taxon>Micromonospora</taxon>
    </lineage>
</organism>
<dbReference type="AlphaFoldDB" id="A0A562WF99"/>
<dbReference type="RefSeq" id="WP_145817335.1">
    <property type="nucleotide sequence ID" value="NZ_JBHMCB010000005.1"/>
</dbReference>
<dbReference type="OrthoDB" id="3311648at2"/>
<name>A0A562WF99_9ACTN</name>
<dbReference type="Proteomes" id="UP000319728">
    <property type="component" value="Unassembled WGS sequence"/>
</dbReference>
<evidence type="ECO:0000313" key="1">
    <source>
        <dbReference type="EMBL" id="TWJ28805.1"/>
    </source>
</evidence>
<protein>
    <submittedName>
        <fullName evidence="1">Uncharacterized protein</fullName>
    </submittedName>
</protein>
<accession>A0A562WF99</accession>
<dbReference type="NCBIfam" id="NF040567">
    <property type="entry name" value="SCO2524_fam"/>
    <property type="match status" value="1"/>
</dbReference>
<sequence length="614" mass="68199">MRLQPRQELLSVWKAISRWCGSGQSFSWGDRAGRNSISDAELLLCLLLPPTKLPDIRYDRPDETKPDVCAALASFGSAVEIPQRVVRLIGEYLHDYTDPETGLPEFSGGGYLTTAPDDDREPTAEQRTLEVVDSYATSVVLTTAAIAFVRGYRRQVQRPSHREEIDRVEAAAQKRLTAAMAGLQRSFALSVFPGDSREGRALCETVNPEEGYSAELVARLRDSLGDVMAGLRELGSSMDEVDALLENRDLLFECGWSWGIVRDAEPVKTATTVYAQPGLAESAPYLYFTVVAVDGIRDLFSRETRLKGLLDEEQQSLARTLNLQWDLAQRYWSTIATFGEDRWPVEDMPWRTTDEEESDYYSLLVVSLVRRALVDRGAPDSDLARIARVLEDLADRGRIRRRPLAGDPALKLHHPGTWVALNGSELAGPDAPLLGWRLGELGTLLLSRALALAAQVNDHRLRARLLRLADEAWRHLEQRRLRDGRGTGLWDEAANVYPTLPRRGSPSWYHTTRVVQCMGTAADLIRGEPPPGMMLSDVASELLVEAEDVFDEEQLRGSGEGGPALRDSLSRQAIGLRRARRLLPTRPGTAASLILDVLRELDKLAAARESETGD</sequence>
<comment type="caution">
    <text evidence="1">The sequence shown here is derived from an EMBL/GenBank/DDBJ whole genome shotgun (WGS) entry which is preliminary data.</text>
</comment>